<dbReference type="RefSeq" id="WP_106350044.1">
    <property type="nucleotide sequence ID" value="NZ_PVUE01000015.1"/>
</dbReference>
<dbReference type="InterPro" id="IPR049449">
    <property type="entry name" value="TesB_ACOT8-like_N"/>
</dbReference>
<evidence type="ECO:0000259" key="2">
    <source>
        <dbReference type="Pfam" id="PF20789"/>
    </source>
</evidence>
<accession>A0A2T0ZWG0</accession>
<dbReference type="Pfam" id="PF13622">
    <property type="entry name" value="4HBT_3"/>
    <property type="match status" value="1"/>
</dbReference>
<comment type="caution">
    <text evidence="3">The sequence shown here is derived from an EMBL/GenBank/DDBJ whole genome shotgun (WGS) entry which is preliminary data.</text>
</comment>
<dbReference type="AlphaFoldDB" id="A0A2T0ZWG0"/>
<feature type="domain" description="Acyl-CoA thioesterase-like C-terminal" evidence="2">
    <location>
        <begin position="130"/>
        <end position="262"/>
    </location>
</feature>
<evidence type="ECO:0000259" key="1">
    <source>
        <dbReference type="Pfam" id="PF13622"/>
    </source>
</evidence>
<keyword evidence="4" id="KW-1185">Reference proteome</keyword>
<dbReference type="SUPFAM" id="SSF54637">
    <property type="entry name" value="Thioesterase/thiol ester dehydrase-isomerase"/>
    <property type="match status" value="2"/>
</dbReference>
<protein>
    <submittedName>
        <fullName evidence="3">Acyl-CoA thioesterase</fullName>
    </submittedName>
</protein>
<evidence type="ECO:0000313" key="3">
    <source>
        <dbReference type="EMBL" id="PRZ40624.1"/>
    </source>
</evidence>
<dbReference type="Gene3D" id="2.40.160.210">
    <property type="entry name" value="Acyl-CoA thioesterase, double hotdog domain"/>
    <property type="match status" value="1"/>
</dbReference>
<reference evidence="3 4" key="1">
    <citation type="submission" date="2018-03" db="EMBL/GenBank/DDBJ databases">
        <title>Genomic Encyclopedia of Archaeal and Bacterial Type Strains, Phase II (KMG-II): from individual species to whole genera.</title>
        <authorList>
            <person name="Goeker M."/>
        </authorList>
    </citation>
    <scope>NUCLEOTIDE SEQUENCE [LARGE SCALE GENOMIC DNA]</scope>
    <source>
        <strain evidence="3 4">DSM 100065</strain>
    </source>
</reference>
<dbReference type="InterPro" id="IPR049450">
    <property type="entry name" value="ACOT8-like_C"/>
</dbReference>
<sequence>MTESVDLPEAFYLPKGDGRFEPTFATMSPWNADSQHGGPPSALLATCMDDLAGGPGLRLARVTVDFLRPIPRAECTVEVAVTRPGSRVRKSEASMSVGGEVVVHASAWHIATGAQPPDLGVHDQAVEPLPDEQPQTYFPGIGRWGYGEAIEWRFALGSYGQQGPSKVWTRMRIPLIAGRELTGLQHALTVADSANGLSNALPFGEWLFIPPTMTLTLLRHPVGEWVYMDAQTTLANDGVGIARADLADNDGAIGTAMQPLLVAPL</sequence>
<dbReference type="Pfam" id="PF20789">
    <property type="entry name" value="4HBT_3C"/>
    <property type="match status" value="1"/>
</dbReference>
<dbReference type="OrthoDB" id="1413770at2"/>
<dbReference type="Proteomes" id="UP000237752">
    <property type="component" value="Unassembled WGS sequence"/>
</dbReference>
<dbReference type="InterPro" id="IPR042171">
    <property type="entry name" value="Acyl-CoA_hotdog"/>
</dbReference>
<evidence type="ECO:0000313" key="4">
    <source>
        <dbReference type="Proteomes" id="UP000237752"/>
    </source>
</evidence>
<organism evidence="3 4">
    <name type="scientific">Antricoccus suffuscus</name>
    <dbReference type="NCBI Taxonomy" id="1629062"/>
    <lineage>
        <taxon>Bacteria</taxon>
        <taxon>Bacillati</taxon>
        <taxon>Actinomycetota</taxon>
        <taxon>Actinomycetes</taxon>
        <taxon>Geodermatophilales</taxon>
        <taxon>Antricoccaceae</taxon>
        <taxon>Antricoccus</taxon>
    </lineage>
</organism>
<dbReference type="InterPro" id="IPR029069">
    <property type="entry name" value="HotDog_dom_sf"/>
</dbReference>
<feature type="domain" description="Acyl-CoA thioesterase-like N-terminal HotDog" evidence="1">
    <location>
        <begin position="28"/>
        <end position="109"/>
    </location>
</feature>
<name>A0A2T0ZWG0_9ACTN</name>
<gene>
    <name evidence="3" type="ORF">CLV47_11552</name>
</gene>
<proteinExistence type="predicted"/>
<dbReference type="EMBL" id="PVUE01000015">
    <property type="protein sequence ID" value="PRZ40624.1"/>
    <property type="molecule type" value="Genomic_DNA"/>
</dbReference>